<dbReference type="InterPro" id="IPR036097">
    <property type="entry name" value="HisK_dim/P_sf"/>
</dbReference>
<dbReference type="InterPro" id="IPR003594">
    <property type="entry name" value="HATPase_dom"/>
</dbReference>
<dbReference type="PROSITE" id="PS50109">
    <property type="entry name" value="HIS_KIN"/>
    <property type="match status" value="1"/>
</dbReference>
<evidence type="ECO:0000256" key="2">
    <source>
        <dbReference type="ARBA" id="ARBA00004651"/>
    </source>
</evidence>
<dbReference type="AlphaFoldDB" id="A0AB39HPM9"/>
<evidence type="ECO:0000256" key="11">
    <source>
        <dbReference type="SAM" id="Phobius"/>
    </source>
</evidence>
<dbReference type="CDD" id="cd00075">
    <property type="entry name" value="HATPase"/>
    <property type="match status" value="1"/>
</dbReference>
<protein>
    <recommendedName>
        <fullName evidence="3">histidine kinase</fullName>
        <ecNumber evidence="3">2.7.13.3</ecNumber>
    </recommendedName>
</protein>
<dbReference type="CDD" id="cd00082">
    <property type="entry name" value="HisKA"/>
    <property type="match status" value="1"/>
</dbReference>
<keyword evidence="11" id="KW-0472">Membrane</keyword>
<feature type="coiled-coil region" evidence="10">
    <location>
        <begin position="322"/>
        <end position="349"/>
    </location>
</feature>
<evidence type="ECO:0000256" key="4">
    <source>
        <dbReference type="ARBA" id="ARBA00022553"/>
    </source>
</evidence>
<keyword evidence="5" id="KW-0808">Transferase</keyword>
<dbReference type="InterPro" id="IPR005467">
    <property type="entry name" value="His_kinase_dom"/>
</dbReference>
<keyword evidence="9" id="KW-0902">Two-component regulatory system</keyword>
<evidence type="ECO:0000313" key="13">
    <source>
        <dbReference type="EMBL" id="XDK32201.1"/>
    </source>
</evidence>
<dbReference type="SUPFAM" id="SSF47384">
    <property type="entry name" value="Homodimeric domain of signal transducing histidine kinase"/>
    <property type="match status" value="1"/>
</dbReference>
<evidence type="ECO:0000256" key="7">
    <source>
        <dbReference type="ARBA" id="ARBA00022777"/>
    </source>
</evidence>
<dbReference type="EMBL" id="CP162599">
    <property type="protein sequence ID" value="XDK32201.1"/>
    <property type="molecule type" value="Genomic_DNA"/>
</dbReference>
<dbReference type="GO" id="GO:0007234">
    <property type="term" value="P:osmosensory signaling via phosphorelay pathway"/>
    <property type="evidence" value="ECO:0007669"/>
    <property type="project" value="TreeGrafter"/>
</dbReference>
<dbReference type="GO" id="GO:0005886">
    <property type="term" value="C:plasma membrane"/>
    <property type="evidence" value="ECO:0007669"/>
    <property type="project" value="UniProtKB-SubCell"/>
</dbReference>
<feature type="domain" description="Histidine kinase" evidence="12">
    <location>
        <begin position="356"/>
        <end position="575"/>
    </location>
</feature>
<dbReference type="Pfam" id="PF00512">
    <property type="entry name" value="HisKA"/>
    <property type="match status" value="1"/>
</dbReference>
<organism evidence="13">
    <name type="scientific">Ornithinibacillus sp. 4-3</name>
    <dbReference type="NCBI Taxonomy" id="3231488"/>
    <lineage>
        <taxon>Bacteria</taxon>
        <taxon>Bacillati</taxon>
        <taxon>Bacillota</taxon>
        <taxon>Bacilli</taxon>
        <taxon>Bacillales</taxon>
        <taxon>Bacillaceae</taxon>
        <taxon>Ornithinibacillus</taxon>
    </lineage>
</organism>
<evidence type="ECO:0000256" key="10">
    <source>
        <dbReference type="SAM" id="Coils"/>
    </source>
</evidence>
<evidence type="ECO:0000256" key="6">
    <source>
        <dbReference type="ARBA" id="ARBA00022741"/>
    </source>
</evidence>
<accession>A0AB39HPM9</accession>
<keyword evidence="10" id="KW-0175">Coiled coil</keyword>
<dbReference type="GO" id="GO:0000155">
    <property type="term" value="F:phosphorelay sensor kinase activity"/>
    <property type="evidence" value="ECO:0007669"/>
    <property type="project" value="InterPro"/>
</dbReference>
<gene>
    <name evidence="13" type="ORF">AB4Y30_14450</name>
</gene>
<feature type="transmembrane region" description="Helical" evidence="11">
    <location>
        <begin position="12"/>
        <end position="37"/>
    </location>
</feature>
<dbReference type="InterPro" id="IPR050351">
    <property type="entry name" value="BphY/WalK/GraS-like"/>
</dbReference>
<feature type="transmembrane region" description="Helical" evidence="11">
    <location>
        <begin position="255"/>
        <end position="276"/>
    </location>
</feature>
<proteinExistence type="predicted"/>
<dbReference type="GO" id="GO:0030295">
    <property type="term" value="F:protein kinase activator activity"/>
    <property type="evidence" value="ECO:0007669"/>
    <property type="project" value="TreeGrafter"/>
</dbReference>
<dbReference type="FunFam" id="3.30.565.10:FF:000006">
    <property type="entry name" value="Sensor histidine kinase WalK"/>
    <property type="match status" value="1"/>
</dbReference>
<comment type="subcellular location">
    <subcellularLocation>
        <location evidence="2">Cell membrane</location>
        <topology evidence="2">Multi-pass membrane protein</topology>
    </subcellularLocation>
</comment>
<evidence type="ECO:0000256" key="9">
    <source>
        <dbReference type="ARBA" id="ARBA00023012"/>
    </source>
</evidence>
<dbReference type="PANTHER" id="PTHR42878:SF12">
    <property type="entry name" value="SENSOR HISTIDINE KINASE YCBM"/>
    <property type="match status" value="1"/>
</dbReference>
<dbReference type="PANTHER" id="PTHR42878">
    <property type="entry name" value="TWO-COMPONENT HISTIDINE KINASE"/>
    <property type="match status" value="1"/>
</dbReference>
<evidence type="ECO:0000259" key="12">
    <source>
        <dbReference type="PROSITE" id="PS50109"/>
    </source>
</evidence>
<evidence type="ECO:0000256" key="8">
    <source>
        <dbReference type="ARBA" id="ARBA00022840"/>
    </source>
</evidence>
<dbReference type="InterPro" id="IPR036890">
    <property type="entry name" value="HATPase_C_sf"/>
</dbReference>
<keyword evidence="4" id="KW-0597">Phosphoprotein</keyword>
<evidence type="ECO:0000256" key="5">
    <source>
        <dbReference type="ARBA" id="ARBA00022679"/>
    </source>
</evidence>
<sequence>MKLQRRIAFHFTFQFFVLFAALFFFVIVLLLMMINLFTNEEIRINAKQGLISNIPLMATIDGDEVSLEDNWIELLEEHDMWLQIINEEGEVLSEFNTPDDLAEHYTINDILQIEEEKQLGEYNVSTSFSTWLTDSYYFLFGFYHPGDKLLDKWIKQYGDQKTIDEADIQTLEQQLTPQDAVLYIYENNEIIQSVGDTSQAPENILELLMMIHEPGENTGNIAFRNLSEQDTAWVIHFPADNKPQETRFFKRETQVILYAGLISLAIAVLFSIWNGYRYGRPLYMMMKWIGRIDDRKFQLFTEKEKQKVFKKNGKTRRKYRLYEEVIQELQTMSEKLTTAEAERTQLERTREEWMAGISHDIRTPLSSIHGYGHLLESNQYTFSQDEIVEIGKTIREKGDHIVQLVNDFSLVFELKNNVIKPDKQMMDISHFVEETIHAYQKDLTLQNTKFSFSSEGTELFAEIDRNLFIRALDNVIGNAIKHNPAETHISIHVDVATNHDAHTITIVDNGIGMDEEELATLFDRYHRGTNTKEQKEGSGLGMNITKGIIELHGGTIDVESKPGEGTRIIIQIPKT</sequence>
<reference evidence="13" key="1">
    <citation type="submission" date="2024-07" db="EMBL/GenBank/DDBJ databases">
        <title>Halotolerant mesophilic bacterium Ornithinibacillus sp. 4-3, sp. nov., isolated from soil.</title>
        <authorList>
            <person name="Sidarenka A.V."/>
            <person name="Guliayeva D.E."/>
            <person name="Leanovich S.I."/>
            <person name="Hileuskaya K.S."/>
            <person name="Akhremchuk A.E."/>
            <person name="Sikolenko M.A."/>
            <person name="Valentovich L.N."/>
        </authorList>
    </citation>
    <scope>NUCLEOTIDE SEQUENCE</scope>
    <source>
        <strain evidence="13">4-3</strain>
    </source>
</reference>
<dbReference type="PRINTS" id="PR00344">
    <property type="entry name" value="BCTRLSENSOR"/>
</dbReference>
<dbReference type="InterPro" id="IPR003661">
    <property type="entry name" value="HisK_dim/P_dom"/>
</dbReference>
<dbReference type="GO" id="GO:0000156">
    <property type="term" value="F:phosphorelay response regulator activity"/>
    <property type="evidence" value="ECO:0007669"/>
    <property type="project" value="TreeGrafter"/>
</dbReference>
<dbReference type="Gene3D" id="3.30.565.10">
    <property type="entry name" value="Histidine kinase-like ATPase, C-terminal domain"/>
    <property type="match status" value="1"/>
</dbReference>
<name>A0AB39HPM9_9BACI</name>
<keyword evidence="8" id="KW-0067">ATP-binding</keyword>
<evidence type="ECO:0000256" key="3">
    <source>
        <dbReference type="ARBA" id="ARBA00012438"/>
    </source>
</evidence>
<dbReference type="RefSeq" id="WP_368652922.1">
    <property type="nucleotide sequence ID" value="NZ_CP162599.1"/>
</dbReference>
<evidence type="ECO:0000256" key="1">
    <source>
        <dbReference type="ARBA" id="ARBA00000085"/>
    </source>
</evidence>
<dbReference type="SMART" id="SM00387">
    <property type="entry name" value="HATPase_c"/>
    <property type="match status" value="1"/>
</dbReference>
<dbReference type="EC" id="2.7.13.3" evidence="3"/>
<dbReference type="Gene3D" id="1.10.287.130">
    <property type="match status" value="1"/>
</dbReference>
<dbReference type="GO" id="GO:0005524">
    <property type="term" value="F:ATP binding"/>
    <property type="evidence" value="ECO:0007669"/>
    <property type="project" value="UniProtKB-KW"/>
</dbReference>
<keyword evidence="6" id="KW-0547">Nucleotide-binding</keyword>
<keyword evidence="11" id="KW-1133">Transmembrane helix</keyword>
<keyword evidence="7 13" id="KW-0418">Kinase</keyword>
<dbReference type="SUPFAM" id="SSF55874">
    <property type="entry name" value="ATPase domain of HSP90 chaperone/DNA topoisomerase II/histidine kinase"/>
    <property type="match status" value="1"/>
</dbReference>
<keyword evidence="11" id="KW-0812">Transmembrane</keyword>
<dbReference type="Pfam" id="PF02518">
    <property type="entry name" value="HATPase_c"/>
    <property type="match status" value="1"/>
</dbReference>
<comment type="catalytic activity">
    <reaction evidence="1">
        <text>ATP + protein L-histidine = ADP + protein N-phospho-L-histidine.</text>
        <dbReference type="EC" id="2.7.13.3"/>
    </reaction>
</comment>
<dbReference type="SMART" id="SM00388">
    <property type="entry name" value="HisKA"/>
    <property type="match status" value="1"/>
</dbReference>
<dbReference type="InterPro" id="IPR004358">
    <property type="entry name" value="Sig_transdc_His_kin-like_C"/>
</dbReference>